<gene>
    <name evidence="4" type="ORF">CAMP_LOCUS11253</name>
</gene>
<dbReference type="InterPro" id="IPR002181">
    <property type="entry name" value="Fibrinogen_a/b/g_C_dom"/>
</dbReference>
<dbReference type="OrthoDB" id="7952570at2759"/>
<accession>A0A9P1N5D8</accession>
<sequence length="455" mass="49018">MKWSFLGLVLLLATCCQALPYFEVLITSIDNPAGTLANGQPCSHFGFVGAGCNMVLAAGVSSNFEKYPVNRTSVLNSKYERKLENINVLVGDAGTYGNTEFRGFILQINLLLASDTDQVIDSYTIQINTTQQTGVSSYTSQRDGTLPTTITFAWSTDIPPPVVVSTTTSVPESSTSAFTGSTTAFTGTTPAPTTTPKLPVDCSEIEGLTASSQQTIYPDGVTAVQVFCDVKSYGILTVIQSRDNSDSSTDFNQTYDSYTQQFGNPTAASNYWFGLENMNVLTNQKTYTLLIDVCCGNALSSRQIYHSFKIGASSTNYTLSATADLPGIGLDYSSSGKDIGAQFATHDRYILPTTKDSCDEFDYVSDDNKDVQPYGGWWFGSCGNNLNGALISNTAAGTCSISSFAGELGVNLRTTTGTNADGWDVDLISYNRVRMAIFTFDSLLIEKSDDTFCKN</sequence>
<evidence type="ECO:0000259" key="3">
    <source>
        <dbReference type="PROSITE" id="PS51406"/>
    </source>
</evidence>
<evidence type="ECO:0000313" key="5">
    <source>
        <dbReference type="Proteomes" id="UP001152747"/>
    </source>
</evidence>
<dbReference type="SUPFAM" id="SSF56496">
    <property type="entry name" value="Fibrinogen C-terminal domain-like"/>
    <property type="match status" value="1"/>
</dbReference>
<keyword evidence="2" id="KW-0732">Signal</keyword>
<feature type="signal peptide" evidence="2">
    <location>
        <begin position="1"/>
        <end position="18"/>
    </location>
</feature>
<dbReference type="InterPro" id="IPR036056">
    <property type="entry name" value="Fibrinogen-like_C"/>
</dbReference>
<feature type="compositionally biased region" description="Low complexity" evidence="1">
    <location>
        <begin position="174"/>
        <end position="196"/>
    </location>
</feature>
<dbReference type="Gene3D" id="3.90.215.10">
    <property type="entry name" value="Gamma Fibrinogen, chain A, domain 1"/>
    <property type="match status" value="1"/>
</dbReference>
<dbReference type="InterPro" id="IPR050373">
    <property type="entry name" value="Fibrinogen_C-term_domain"/>
</dbReference>
<feature type="chain" id="PRO_5040487963" description="Fibrinogen C-terminal domain-containing protein" evidence="2">
    <location>
        <begin position="19"/>
        <end position="455"/>
    </location>
</feature>
<evidence type="ECO:0000313" key="4">
    <source>
        <dbReference type="EMBL" id="CAI5448616.1"/>
    </source>
</evidence>
<feature type="domain" description="Fibrinogen C-terminal" evidence="3">
    <location>
        <begin position="193"/>
        <end position="388"/>
    </location>
</feature>
<proteinExistence type="predicted"/>
<name>A0A9P1N5D8_9PELO</name>
<reference evidence="4" key="1">
    <citation type="submission" date="2022-11" db="EMBL/GenBank/DDBJ databases">
        <authorList>
            <person name="Kikuchi T."/>
        </authorList>
    </citation>
    <scope>NUCLEOTIDE SEQUENCE</scope>
    <source>
        <strain evidence="4">PS1010</strain>
    </source>
</reference>
<dbReference type="EMBL" id="CANHGI010000004">
    <property type="protein sequence ID" value="CAI5448616.1"/>
    <property type="molecule type" value="Genomic_DNA"/>
</dbReference>
<evidence type="ECO:0000256" key="1">
    <source>
        <dbReference type="SAM" id="MobiDB-lite"/>
    </source>
</evidence>
<dbReference type="PANTHER" id="PTHR19143">
    <property type="entry name" value="FIBRINOGEN/TENASCIN/ANGIOPOEITIN"/>
    <property type="match status" value="1"/>
</dbReference>
<dbReference type="Pfam" id="PF00147">
    <property type="entry name" value="Fibrinogen_C"/>
    <property type="match status" value="1"/>
</dbReference>
<dbReference type="Proteomes" id="UP001152747">
    <property type="component" value="Unassembled WGS sequence"/>
</dbReference>
<feature type="region of interest" description="Disordered" evidence="1">
    <location>
        <begin position="174"/>
        <end position="197"/>
    </location>
</feature>
<protein>
    <recommendedName>
        <fullName evidence="3">Fibrinogen C-terminal domain-containing protein</fullName>
    </recommendedName>
</protein>
<evidence type="ECO:0000256" key="2">
    <source>
        <dbReference type="SAM" id="SignalP"/>
    </source>
</evidence>
<comment type="caution">
    <text evidence="4">The sequence shown here is derived from an EMBL/GenBank/DDBJ whole genome shotgun (WGS) entry which is preliminary data.</text>
</comment>
<dbReference type="AlphaFoldDB" id="A0A9P1N5D8"/>
<keyword evidence="5" id="KW-1185">Reference proteome</keyword>
<dbReference type="PANTHER" id="PTHR19143:SF444">
    <property type="entry name" value="PROTEIN SCABROUS"/>
    <property type="match status" value="1"/>
</dbReference>
<dbReference type="SMART" id="SM00186">
    <property type="entry name" value="FBG"/>
    <property type="match status" value="1"/>
</dbReference>
<dbReference type="PROSITE" id="PS51406">
    <property type="entry name" value="FIBRINOGEN_C_2"/>
    <property type="match status" value="1"/>
</dbReference>
<dbReference type="InterPro" id="IPR014716">
    <property type="entry name" value="Fibrinogen_a/b/g_C_1"/>
</dbReference>
<dbReference type="GO" id="GO:0005615">
    <property type="term" value="C:extracellular space"/>
    <property type="evidence" value="ECO:0007669"/>
    <property type="project" value="TreeGrafter"/>
</dbReference>
<organism evidence="4 5">
    <name type="scientific">Caenorhabditis angaria</name>
    <dbReference type="NCBI Taxonomy" id="860376"/>
    <lineage>
        <taxon>Eukaryota</taxon>
        <taxon>Metazoa</taxon>
        <taxon>Ecdysozoa</taxon>
        <taxon>Nematoda</taxon>
        <taxon>Chromadorea</taxon>
        <taxon>Rhabditida</taxon>
        <taxon>Rhabditina</taxon>
        <taxon>Rhabditomorpha</taxon>
        <taxon>Rhabditoidea</taxon>
        <taxon>Rhabditidae</taxon>
        <taxon>Peloderinae</taxon>
        <taxon>Caenorhabditis</taxon>
    </lineage>
</organism>